<dbReference type="AlphaFoldDB" id="A0A0C9XJR1"/>
<organism evidence="1 2">
    <name type="scientific">Laccaria amethystina LaAM-08-1</name>
    <dbReference type="NCBI Taxonomy" id="1095629"/>
    <lineage>
        <taxon>Eukaryota</taxon>
        <taxon>Fungi</taxon>
        <taxon>Dikarya</taxon>
        <taxon>Basidiomycota</taxon>
        <taxon>Agaricomycotina</taxon>
        <taxon>Agaricomycetes</taxon>
        <taxon>Agaricomycetidae</taxon>
        <taxon>Agaricales</taxon>
        <taxon>Agaricineae</taxon>
        <taxon>Hydnangiaceae</taxon>
        <taxon>Laccaria</taxon>
    </lineage>
</organism>
<reference evidence="1 2" key="1">
    <citation type="submission" date="2014-04" db="EMBL/GenBank/DDBJ databases">
        <authorList>
            <consortium name="DOE Joint Genome Institute"/>
            <person name="Kuo A."/>
            <person name="Kohler A."/>
            <person name="Nagy L.G."/>
            <person name="Floudas D."/>
            <person name="Copeland A."/>
            <person name="Barry K.W."/>
            <person name="Cichocki N."/>
            <person name="Veneault-Fourrey C."/>
            <person name="LaButti K."/>
            <person name="Lindquist E.A."/>
            <person name="Lipzen A."/>
            <person name="Lundell T."/>
            <person name="Morin E."/>
            <person name="Murat C."/>
            <person name="Sun H."/>
            <person name="Tunlid A."/>
            <person name="Henrissat B."/>
            <person name="Grigoriev I.V."/>
            <person name="Hibbett D.S."/>
            <person name="Martin F."/>
            <person name="Nordberg H.P."/>
            <person name="Cantor M.N."/>
            <person name="Hua S.X."/>
        </authorList>
    </citation>
    <scope>NUCLEOTIDE SEQUENCE [LARGE SCALE GENOMIC DNA]</scope>
    <source>
        <strain evidence="1 2">LaAM-08-1</strain>
    </source>
</reference>
<protein>
    <submittedName>
        <fullName evidence="1">Uncharacterized protein</fullName>
    </submittedName>
</protein>
<gene>
    <name evidence="1" type="ORF">K443DRAFT_359849</name>
</gene>
<proteinExistence type="predicted"/>
<reference evidence="2" key="2">
    <citation type="submission" date="2015-01" db="EMBL/GenBank/DDBJ databases">
        <title>Evolutionary Origins and Diversification of the Mycorrhizal Mutualists.</title>
        <authorList>
            <consortium name="DOE Joint Genome Institute"/>
            <consortium name="Mycorrhizal Genomics Consortium"/>
            <person name="Kohler A."/>
            <person name="Kuo A."/>
            <person name="Nagy L.G."/>
            <person name="Floudas D."/>
            <person name="Copeland A."/>
            <person name="Barry K.W."/>
            <person name="Cichocki N."/>
            <person name="Veneault-Fourrey C."/>
            <person name="LaButti K."/>
            <person name="Lindquist E.A."/>
            <person name="Lipzen A."/>
            <person name="Lundell T."/>
            <person name="Morin E."/>
            <person name="Murat C."/>
            <person name="Riley R."/>
            <person name="Ohm R."/>
            <person name="Sun H."/>
            <person name="Tunlid A."/>
            <person name="Henrissat B."/>
            <person name="Grigoriev I.V."/>
            <person name="Hibbett D.S."/>
            <person name="Martin F."/>
        </authorList>
    </citation>
    <scope>NUCLEOTIDE SEQUENCE [LARGE SCALE GENOMIC DNA]</scope>
    <source>
        <strain evidence="2">LaAM-08-1</strain>
    </source>
</reference>
<accession>A0A0C9XJR1</accession>
<dbReference type="HOGENOM" id="CLU_2590126_0_0_1"/>
<evidence type="ECO:0000313" key="2">
    <source>
        <dbReference type="Proteomes" id="UP000054477"/>
    </source>
</evidence>
<dbReference type="EMBL" id="KN838561">
    <property type="protein sequence ID" value="KIK05291.1"/>
    <property type="molecule type" value="Genomic_DNA"/>
</dbReference>
<evidence type="ECO:0000313" key="1">
    <source>
        <dbReference type="EMBL" id="KIK05291.1"/>
    </source>
</evidence>
<keyword evidence="2" id="KW-1185">Reference proteome</keyword>
<name>A0A0C9XJR1_9AGAR</name>
<dbReference type="Proteomes" id="UP000054477">
    <property type="component" value="Unassembled WGS sequence"/>
</dbReference>
<sequence>MLLECGHLRLITRPTFRNYPLRAFTIEILVLTGMFHRFFHHFPGRLCLSTNSVHHSCGTIQVLSNLSLSPSRIDFNLHKS</sequence>